<dbReference type="EMBL" id="RSCJ01000006">
    <property type="protein sequence ID" value="RUR83676.1"/>
    <property type="molecule type" value="Genomic_DNA"/>
</dbReference>
<dbReference type="InterPro" id="IPR009057">
    <property type="entry name" value="Homeodomain-like_sf"/>
</dbReference>
<evidence type="ECO:0000256" key="2">
    <source>
        <dbReference type="ARBA" id="ARBA00023125"/>
    </source>
</evidence>
<keyword evidence="3" id="KW-0804">Transcription</keyword>
<evidence type="ECO:0000256" key="1">
    <source>
        <dbReference type="ARBA" id="ARBA00023015"/>
    </source>
</evidence>
<dbReference type="Gene3D" id="1.10.357.10">
    <property type="entry name" value="Tetracycline Repressor, domain 2"/>
    <property type="match status" value="1"/>
</dbReference>
<dbReference type="SUPFAM" id="SSF46689">
    <property type="entry name" value="Homeodomain-like"/>
    <property type="match status" value="1"/>
</dbReference>
<evidence type="ECO:0000313" key="7">
    <source>
        <dbReference type="Proteomes" id="UP000268857"/>
    </source>
</evidence>
<dbReference type="Pfam" id="PF00440">
    <property type="entry name" value="TetR_N"/>
    <property type="match status" value="1"/>
</dbReference>
<organism evidence="6 7">
    <name type="scientific">Chlorogloeopsis fritschii PCC 6912</name>
    <dbReference type="NCBI Taxonomy" id="211165"/>
    <lineage>
        <taxon>Bacteria</taxon>
        <taxon>Bacillati</taxon>
        <taxon>Cyanobacteriota</taxon>
        <taxon>Cyanophyceae</taxon>
        <taxon>Nostocales</taxon>
        <taxon>Chlorogloeopsidaceae</taxon>
        <taxon>Chlorogloeopsis</taxon>
    </lineage>
</organism>
<dbReference type="PANTHER" id="PTHR47506">
    <property type="entry name" value="TRANSCRIPTIONAL REGULATORY PROTEIN"/>
    <property type="match status" value="1"/>
</dbReference>
<dbReference type="InterPro" id="IPR001647">
    <property type="entry name" value="HTH_TetR"/>
</dbReference>
<dbReference type="Pfam" id="PF16925">
    <property type="entry name" value="TetR_C_13"/>
    <property type="match status" value="1"/>
</dbReference>
<dbReference type="OrthoDB" id="116240at2"/>
<comment type="caution">
    <text evidence="6">The sequence shown here is derived from an EMBL/GenBank/DDBJ whole genome shotgun (WGS) entry which is preliminary data.</text>
</comment>
<feature type="DNA-binding region" description="H-T-H motif" evidence="4">
    <location>
        <begin position="31"/>
        <end position="50"/>
    </location>
</feature>
<sequence>MTKTVTSSDSRTRILETAYRLFYEQGYHATGINQIIAEAGVAKASFYHHFPSKKDLCIAFLQKRHRDWFSWLKQEVDSHVEPRERILSLFAFLEQWLTTSKFRGCAFLNLTSEFPIPDSVIRRMIVVHKAELREYIKELVQSFVDKTASPQKVEVASLADTIYVLFEGSIITSQVYSSIWAIQSSREAVQRILT</sequence>
<keyword evidence="2 4" id="KW-0238">DNA-binding</keyword>
<evidence type="ECO:0000256" key="4">
    <source>
        <dbReference type="PROSITE-ProRule" id="PRU00335"/>
    </source>
</evidence>
<dbReference type="Proteomes" id="UP000268857">
    <property type="component" value="Unassembled WGS sequence"/>
</dbReference>
<dbReference type="SUPFAM" id="SSF48498">
    <property type="entry name" value="Tetracyclin repressor-like, C-terminal domain"/>
    <property type="match status" value="1"/>
</dbReference>
<dbReference type="AlphaFoldDB" id="A0A433NL68"/>
<accession>A0A433NL68</accession>
<dbReference type="RefSeq" id="WP_016877540.1">
    <property type="nucleotide sequence ID" value="NZ_AJLN01000017.1"/>
</dbReference>
<gene>
    <name evidence="6" type="ORF">PCC6912_19190</name>
</gene>
<keyword evidence="1" id="KW-0805">Transcription regulation</keyword>
<dbReference type="InterPro" id="IPR036271">
    <property type="entry name" value="Tet_transcr_reg_TetR-rel_C_sf"/>
</dbReference>
<keyword evidence="7" id="KW-1185">Reference proteome</keyword>
<dbReference type="STRING" id="211165.GCA_000317285_00200"/>
<dbReference type="InterPro" id="IPR011075">
    <property type="entry name" value="TetR_C"/>
</dbReference>
<proteinExistence type="predicted"/>
<feature type="domain" description="HTH tetR-type" evidence="5">
    <location>
        <begin position="8"/>
        <end position="68"/>
    </location>
</feature>
<dbReference type="PRINTS" id="PR00455">
    <property type="entry name" value="HTHTETR"/>
</dbReference>
<protein>
    <submittedName>
        <fullName evidence="6">TetR family transcriptional regulator</fullName>
    </submittedName>
</protein>
<evidence type="ECO:0000313" key="6">
    <source>
        <dbReference type="EMBL" id="RUR83676.1"/>
    </source>
</evidence>
<dbReference type="GO" id="GO:0003677">
    <property type="term" value="F:DNA binding"/>
    <property type="evidence" value="ECO:0007669"/>
    <property type="project" value="UniProtKB-UniRule"/>
</dbReference>
<reference evidence="6 7" key="1">
    <citation type="journal article" date="2019" name="Genome Biol. Evol.">
        <title>Day and night: Metabolic profiles and evolutionary relationships of six axenic non-marine cyanobacteria.</title>
        <authorList>
            <person name="Will S.E."/>
            <person name="Henke P."/>
            <person name="Boedeker C."/>
            <person name="Huang S."/>
            <person name="Brinkmann H."/>
            <person name="Rohde M."/>
            <person name="Jarek M."/>
            <person name="Friedl T."/>
            <person name="Seufert S."/>
            <person name="Schumacher M."/>
            <person name="Overmann J."/>
            <person name="Neumann-Schaal M."/>
            <person name="Petersen J."/>
        </authorList>
    </citation>
    <scope>NUCLEOTIDE SEQUENCE [LARGE SCALE GENOMIC DNA]</scope>
    <source>
        <strain evidence="6 7">PCC 6912</strain>
    </source>
</reference>
<evidence type="ECO:0000259" key="5">
    <source>
        <dbReference type="PROSITE" id="PS50977"/>
    </source>
</evidence>
<dbReference type="PANTHER" id="PTHR47506:SF1">
    <property type="entry name" value="HTH-TYPE TRANSCRIPTIONAL REGULATOR YJDC"/>
    <property type="match status" value="1"/>
</dbReference>
<name>A0A433NL68_CHLFR</name>
<dbReference type="PROSITE" id="PS50977">
    <property type="entry name" value="HTH_TETR_2"/>
    <property type="match status" value="1"/>
</dbReference>
<evidence type="ECO:0000256" key="3">
    <source>
        <dbReference type="ARBA" id="ARBA00023163"/>
    </source>
</evidence>